<reference evidence="4" key="2">
    <citation type="submission" date="2024-10" db="UniProtKB">
        <authorList>
            <consortium name="EnsemblProtists"/>
        </authorList>
    </citation>
    <scope>IDENTIFICATION</scope>
</reference>
<keyword evidence="2" id="KW-1015">Disulfide bond</keyword>
<dbReference type="RefSeq" id="XP_005771006.1">
    <property type="nucleotide sequence ID" value="XM_005770949.1"/>
</dbReference>
<name>A0A0D3J4Z2_EMIH1</name>
<dbReference type="PRINTS" id="PR00018">
    <property type="entry name" value="KRINGLE"/>
</dbReference>
<protein>
    <recommendedName>
        <fullName evidence="3">Kringle domain-containing protein</fullName>
    </recommendedName>
</protein>
<proteinExistence type="predicted"/>
<sequence>MRALGDPPPPCPASTTVSNCRLLGSAADACDYRGNVSITKSGLTCQLWSEHVPHNHTHVTEEVYPAAGIEEHNFCRNPDRSEPTAWCYTTDPDLLESMRE</sequence>
<evidence type="ECO:0000256" key="2">
    <source>
        <dbReference type="ARBA" id="ARBA00023157"/>
    </source>
</evidence>
<feature type="domain" description="Kringle" evidence="3">
    <location>
        <begin position="31"/>
        <end position="94"/>
    </location>
</feature>
<dbReference type="InterPro" id="IPR050759">
    <property type="entry name" value="Serine_protease_kringle"/>
</dbReference>
<dbReference type="PaxDb" id="2903-EOD18577"/>
<dbReference type="PANTHER" id="PTHR24261">
    <property type="entry name" value="PLASMINOGEN-RELATED"/>
    <property type="match status" value="1"/>
</dbReference>
<dbReference type="GeneID" id="17264123"/>
<dbReference type="PANTHER" id="PTHR24261:SF7">
    <property type="entry name" value="KRINGLE DOMAIN-CONTAINING PROTEIN"/>
    <property type="match status" value="1"/>
</dbReference>
<keyword evidence="1" id="KW-0420">Kringle</keyword>
<dbReference type="EnsemblProtists" id="EOD18577">
    <property type="protein sequence ID" value="EOD18577"/>
    <property type="gene ID" value="EMIHUDRAFT_243743"/>
</dbReference>
<dbReference type="CDD" id="cd00108">
    <property type="entry name" value="KR"/>
    <property type="match status" value="1"/>
</dbReference>
<evidence type="ECO:0000313" key="4">
    <source>
        <dbReference type="EnsemblProtists" id="EOD18577"/>
    </source>
</evidence>
<dbReference type="Pfam" id="PF00051">
    <property type="entry name" value="Kringle"/>
    <property type="match status" value="1"/>
</dbReference>
<evidence type="ECO:0000259" key="3">
    <source>
        <dbReference type="PROSITE" id="PS50070"/>
    </source>
</evidence>
<dbReference type="InterPro" id="IPR013806">
    <property type="entry name" value="Kringle-like"/>
</dbReference>
<dbReference type="HOGENOM" id="CLU_2311468_0_0_1"/>
<reference evidence="5" key="1">
    <citation type="journal article" date="2013" name="Nature">
        <title>Pan genome of the phytoplankton Emiliania underpins its global distribution.</title>
        <authorList>
            <person name="Read B.A."/>
            <person name="Kegel J."/>
            <person name="Klute M.J."/>
            <person name="Kuo A."/>
            <person name="Lefebvre S.C."/>
            <person name="Maumus F."/>
            <person name="Mayer C."/>
            <person name="Miller J."/>
            <person name="Monier A."/>
            <person name="Salamov A."/>
            <person name="Young J."/>
            <person name="Aguilar M."/>
            <person name="Claverie J.M."/>
            <person name="Frickenhaus S."/>
            <person name="Gonzalez K."/>
            <person name="Herman E.K."/>
            <person name="Lin Y.C."/>
            <person name="Napier J."/>
            <person name="Ogata H."/>
            <person name="Sarno A.F."/>
            <person name="Shmutz J."/>
            <person name="Schroeder D."/>
            <person name="de Vargas C."/>
            <person name="Verret F."/>
            <person name="von Dassow P."/>
            <person name="Valentin K."/>
            <person name="Van de Peer Y."/>
            <person name="Wheeler G."/>
            <person name="Dacks J.B."/>
            <person name="Delwiche C.F."/>
            <person name="Dyhrman S.T."/>
            <person name="Glockner G."/>
            <person name="John U."/>
            <person name="Richards T."/>
            <person name="Worden A.Z."/>
            <person name="Zhang X."/>
            <person name="Grigoriev I.V."/>
            <person name="Allen A.E."/>
            <person name="Bidle K."/>
            <person name="Borodovsky M."/>
            <person name="Bowler C."/>
            <person name="Brownlee C."/>
            <person name="Cock J.M."/>
            <person name="Elias M."/>
            <person name="Gladyshev V.N."/>
            <person name="Groth M."/>
            <person name="Guda C."/>
            <person name="Hadaegh A."/>
            <person name="Iglesias-Rodriguez M.D."/>
            <person name="Jenkins J."/>
            <person name="Jones B.M."/>
            <person name="Lawson T."/>
            <person name="Leese F."/>
            <person name="Lindquist E."/>
            <person name="Lobanov A."/>
            <person name="Lomsadze A."/>
            <person name="Malik S.B."/>
            <person name="Marsh M.E."/>
            <person name="Mackinder L."/>
            <person name="Mock T."/>
            <person name="Mueller-Roeber B."/>
            <person name="Pagarete A."/>
            <person name="Parker M."/>
            <person name="Probert I."/>
            <person name="Quesneville H."/>
            <person name="Raines C."/>
            <person name="Rensing S.A."/>
            <person name="Riano-Pachon D.M."/>
            <person name="Richier S."/>
            <person name="Rokitta S."/>
            <person name="Shiraiwa Y."/>
            <person name="Soanes D.M."/>
            <person name="van der Giezen M."/>
            <person name="Wahlund T.M."/>
            <person name="Williams B."/>
            <person name="Wilson W."/>
            <person name="Wolfe G."/>
            <person name="Wurch L.L."/>
        </authorList>
    </citation>
    <scope>NUCLEOTIDE SEQUENCE</scope>
</reference>
<dbReference type="PROSITE" id="PS00021">
    <property type="entry name" value="KRINGLE_1"/>
    <property type="match status" value="1"/>
</dbReference>
<evidence type="ECO:0000256" key="1">
    <source>
        <dbReference type="ARBA" id="ARBA00022572"/>
    </source>
</evidence>
<keyword evidence="5" id="KW-1185">Reference proteome</keyword>
<dbReference type="KEGG" id="ehx:EMIHUDRAFT_243743"/>
<dbReference type="InterPro" id="IPR018056">
    <property type="entry name" value="Kringle_CS"/>
</dbReference>
<organism evidence="4 5">
    <name type="scientific">Emiliania huxleyi (strain CCMP1516)</name>
    <dbReference type="NCBI Taxonomy" id="280463"/>
    <lineage>
        <taxon>Eukaryota</taxon>
        <taxon>Haptista</taxon>
        <taxon>Haptophyta</taxon>
        <taxon>Prymnesiophyceae</taxon>
        <taxon>Isochrysidales</taxon>
        <taxon>Noelaerhabdaceae</taxon>
        <taxon>Emiliania</taxon>
    </lineage>
</organism>
<dbReference type="SMART" id="SM00130">
    <property type="entry name" value="KR"/>
    <property type="match status" value="1"/>
</dbReference>
<dbReference type="PROSITE" id="PS50070">
    <property type="entry name" value="KRINGLE_2"/>
    <property type="match status" value="1"/>
</dbReference>
<dbReference type="Proteomes" id="UP000013827">
    <property type="component" value="Unassembled WGS sequence"/>
</dbReference>
<dbReference type="SUPFAM" id="SSF57440">
    <property type="entry name" value="Kringle-like"/>
    <property type="match status" value="1"/>
</dbReference>
<dbReference type="InterPro" id="IPR000001">
    <property type="entry name" value="Kringle"/>
</dbReference>
<dbReference type="AlphaFoldDB" id="A0A0D3J4Z2"/>
<dbReference type="STRING" id="2903.R1C8I9"/>
<dbReference type="InterPro" id="IPR038178">
    <property type="entry name" value="Kringle_sf"/>
</dbReference>
<evidence type="ECO:0000313" key="5">
    <source>
        <dbReference type="Proteomes" id="UP000013827"/>
    </source>
</evidence>
<accession>A0A0D3J4Z2</accession>
<dbReference type="Gene3D" id="2.40.20.10">
    <property type="entry name" value="Plasminogen Kringle 4"/>
    <property type="match status" value="1"/>
</dbReference>